<dbReference type="AlphaFoldDB" id="A0A0G1G1I9"/>
<keyword evidence="1" id="KW-0378">Hydrolase</keyword>
<evidence type="ECO:0000313" key="3">
    <source>
        <dbReference type="EMBL" id="KKS92833.1"/>
    </source>
</evidence>
<dbReference type="SUPFAM" id="SSF51445">
    <property type="entry name" value="(Trans)glycosidases"/>
    <property type="match status" value="1"/>
</dbReference>
<evidence type="ECO:0000313" key="4">
    <source>
        <dbReference type="Proteomes" id="UP000033980"/>
    </source>
</evidence>
<evidence type="ECO:0000256" key="2">
    <source>
        <dbReference type="ARBA" id="ARBA00023295"/>
    </source>
</evidence>
<dbReference type="CDD" id="cd14791">
    <property type="entry name" value="GH36"/>
    <property type="match status" value="1"/>
</dbReference>
<name>A0A0G1G1I9_9BACT</name>
<keyword evidence="2" id="KW-0326">Glycosidase</keyword>
<dbReference type="InterPro" id="IPR017853">
    <property type="entry name" value="GH"/>
</dbReference>
<dbReference type="GO" id="GO:0016052">
    <property type="term" value="P:carbohydrate catabolic process"/>
    <property type="evidence" value="ECO:0007669"/>
    <property type="project" value="InterPro"/>
</dbReference>
<reference evidence="3 4" key="1">
    <citation type="journal article" date="2015" name="Nature">
        <title>rRNA introns, odd ribosomes, and small enigmatic genomes across a large radiation of phyla.</title>
        <authorList>
            <person name="Brown C.T."/>
            <person name="Hug L.A."/>
            <person name="Thomas B.C."/>
            <person name="Sharon I."/>
            <person name="Castelle C.J."/>
            <person name="Singh A."/>
            <person name="Wilkins M.J."/>
            <person name="Williams K.H."/>
            <person name="Banfield J.F."/>
        </authorList>
    </citation>
    <scope>NUCLEOTIDE SEQUENCE [LARGE SCALE GENOMIC DNA]</scope>
</reference>
<dbReference type="PANTHER" id="PTHR43053:SF3">
    <property type="entry name" value="ALPHA-GALACTOSIDASE C-RELATED"/>
    <property type="match status" value="1"/>
</dbReference>
<dbReference type="EMBL" id="LCFK01000034">
    <property type="protein sequence ID" value="KKS92833.1"/>
    <property type="molecule type" value="Genomic_DNA"/>
</dbReference>
<dbReference type="Proteomes" id="UP000033980">
    <property type="component" value="Unassembled WGS sequence"/>
</dbReference>
<dbReference type="Gene3D" id="3.20.20.70">
    <property type="entry name" value="Aldolase class I"/>
    <property type="match status" value="1"/>
</dbReference>
<dbReference type="InterPro" id="IPR050985">
    <property type="entry name" value="Alpha-glycosidase_related"/>
</dbReference>
<protein>
    <submittedName>
        <fullName evidence="3">Alpha-galactosidase-like protein</fullName>
    </submittedName>
</protein>
<comment type="caution">
    <text evidence="3">The sequence shown here is derived from an EMBL/GenBank/DDBJ whole genome shotgun (WGS) entry which is preliminary data.</text>
</comment>
<dbReference type="InterPro" id="IPR002252">
    <property type="entry name" value="Glyco_hydro_36"/>
</dbReference>
<evidence type="ECO:0000256" key="1">
    <source>
        <dbReference type="ARBA" id="ARBA00022801"/>
    </source>
</evidence>
<sequence length="534" mass="60466">MKNIIDSDFGLFAKIAEVDVFVEHENKLGIEIKRELIDKNENTLVFQVSVTNNSNEPINVYAIEIGEFIFPGKAIKILENGWGHSSFSGYREKFVSSKRRRWFLKRDQNPFSFNSEYGYLKGSLISEWYTQIVQEDKNLVIGAVTTADQFSQIYMVQESSGLRVRVTCQVDGLQLKPGESLRSEKVVFVVDSEVGHGLYRLADDIKKYSKTRSVASPPVGLCCAYYYQGNVVSEEYLEAQIRALSMFPKRSGLKYIEIDAGYSVWGDWLEINSSFPNGLLKMADKIKKLGYKPGIWLAPLVADPKSKLYKDHSEWFLRDDEGSVVEGRQSTPVDFLPGLSLKVLDPTHPGAQKYLTKVIKQFVAWGFELIKADFTSGVCFSTNYVHPMTRAQALRLGYQTVRAAAGENVHILSGITQLSPLVGVVDSVRVGVDTINPFVQKMPVIGKEVNNYMFKENMRNSVARLFLNGKVWINDTDCFVGRLGTGLTASQEDEQYKFMRKYKGSVWIGDSLKTMMKSNLEQYINLFNRKKTDI</sequence>
<dbReference type="Pfam" id="PF02065">
    <property type="entry name" value="Melibiase"/>
    <property type="match status" value="1"/>
</dbReference>
<organism evidence="3 4">
    <name type="scientific">Candidatus Collierbacteria bacterium GW2011_GWC2_43_12</name>
    <dbReference type="NCBI Taxonomy" id="1618390"/>
    <lineage>
        <taxon>Bacteria</taxon>
        <taxon>Candidatus Collieribacteriota</taxon>
    </lineage>
</organism>
<dbReference type="InterPro" id="IPR013785">
    <property type="entry name" value="Aldolase_TIM"/>
</dbReference>
<proteinExistence type="predicted"/>
<dbReference type="PANTHER" id="PTHR43053">
    <property type="entry name" value="GLYCOSIDASE FAMILY 31"/>
    <property type="match status" value="1"/>
</dbReference>
<dbReference type="GO" id="GO:0004557">
    <property type="term" value="F:alpha-galactosidase activity"/>
    <property type="evidence" value="ECO:0007669"/>
    <property type="project" value="InterPro"/>
</dbReference>
<gene>
    <name evidence="3" type="ORF">UV68_C0034G0012</name>
</gene>
<accession>A0A0G1G1I9</accession>